<comment type="caution">
    <text evidence="2">The sequence shown here is derived from an EMBL/GenBank/DDBJ whole genome shotgun (WGS) entry which is preliminary data.</text>
</comment>
<reference evidence="2 3" key="1">
    <citation type="journal article" date="2019" name="Sci. Rep.">
        <title>Orb-weaving spider Araneus ventricosus genome elucidates the spidroin gene catalogue.</title>
        <authorList>
            <person name="Kono N."/>
            <person name="Nakamura H."/>
            <person name="Ohtoshi R."/>
            <person name="Moran D.A.P."/>
            <person name="Shinohara A."/>
            <person name="Yoshida Y."/>
            <person name="Fujiwara M."/>
            <person name="Mori M."/>
            <person name="Tomita M."/>
            <person name="Arakawa K."/>
        </authorList>
    </citation>
    <scope>NUCLEOTIDE SEQUENCE [LARGE SCALE GENOMIC DNA]</scope>
</reference>
<evidence type="ECO:0000313" key="2">
    <source>
        <dbReference type="EMBL" id="GBO33895.1"/>
    </source>
</evidence>
<dbReference type="OrthoDB" id="6475849at2759"/>
<dbReference type="AlphaFoldDB" id="A0A4Y2W8Y1"/>
<evidence type="ECO:0000256" key="1">
    <source>
        <dbReference type="SAM" id="MobiDB-lite"/>
    </source>
</evidence>
<protein>
    <submittedName>
        <fullName evidence="2">Uncharacterized protein</fullName>
    </submittedName>
</protein>
<dbReference type="Proteomes" id="UP000499080">
    <property type="component" value="Unassembled WGS sequence"/>
</dbReference>
<keyword evidence="3" id="KW-1185">Reference proteome</keyword>
<dbReference type="EMBL" id="BGPR01057606">
    <property type="protein sequence ID" value="GBO33895.1"/>
    <property type="molecule type" value="Genomic_DNA"/>
</dbReference>
<accession>A0A4Y2W8Y1</accession>
<feature type="region of interest" description="Disordered" evidence="1">
    <location>
        <begin position="1"/>
        <end position="21"/>
    </location>
</feature>
<name>A0A4Y2W8Y1_ARAVE</name>
<evidence type="ECO:0000313" key="3">
    <source>
        <dbReference type="Proteomes" id="UP000499080"/>
    </source>
</evidence>
<proteinExistence type="predicted"/>
<organism evidence="2 3">
    <name type="scientific">Araneus ventricosus</name>
    <name type="common">Orbweaver spider</name>
    <name type="synonym">Epeira ventricosa</name>
    <dbReference type="NCBI Taxonomy" id="182803"/>
    <lineage>
        <taxon>Eukaryota</taxon>
        <taxon>Metazoa</taxon>
        <taxon>Ecdysozoa</taxon>
        <taxon>Arthropoda</taxon>
        <taxon>Chelicerata</taxon>
        <taxon>Arachnida</taxon>
        <taxon>Araneae</taxon>
        <taxon>Araneomorphae</taxon>
        <taxon>Entelegynae</taxon>
        <taxon>Araneoidea</taxon>
        <taxon>Araneidae</taxon>
        <taxon>Araneus</taxon>
    </lineage>
</organism>
<sequence>MRRPLRQRYDPSSVGVTRSPPLLYPTGKGDSAYLYGSFSSPYLRCPLKWMAECDVPIVLTSLQKKDGSLMGQDRGCRPGDPISLIPDDEYVILSPLQCGVLNYRPRTKPLNSRALGGPYSPIKLSPFFCIEVSTIGT</sequence>
<gene>
    <name evidence="2" type="ORF">AVEN_212634_1</name>
</gene>